<evidence type="ECO:0000313" key="2">
    <source>
        <dbReference type="Proteomes" id="UP000515570"/>
    </source>
</evidence>
<organism evidence="1 2">
    <name type="scientific">Corynebacterium hindlerae</name>
    <dbReference type="NCBI Taxonomy" id="699041"/>
    <lineage>
        <taxon>Bacteria</taxon>
        <taxon>Bacillati</taxon>
        <taxon>Actinomycetota</taxon>
        <taxon>Actinomycetes</taxon>
        <taxon>Mycobacteriales</taxon>
        <taxon>Corynebacteriaceae</taxon>
        <taxon>Corynebacterium</taxon>
    </lineage>
</organism>
<evidence type="ECO:0000313" key="1">
    <source>
        <dbReference type="EMBL" id="QMV86347.1"/>
    </source>
</evidence>
<keyword evidence="2" id="KW-1185">Reference proteome</keyword>
<dbReference type="Proteomes" id="UP000515570">
    <property type="component" value="Chromosome"/>
</dbReference>
<sequence>MNTIRNNHPALAQAIYTTGANPTGSGVDLNKLEDLVLEAATLINPALADTIAENLRYGATLEISTGDWFDKDIQVEWEFMPHNSKETELGCGTFEEFLGEPADIMISIGFNELVDTPLANQEAAA</sequence>
<name>A0A7G5FIA6_9CORY</name>
<dbReference type="AlphaFoldDB" id="A0A7G5FIA6"/>
<dbReference type="EMBL" id="CP059833">
    <property type="protein sequence ID" value="QMV86347.1"/>
    <property type="molecule type" value="Genomic_DNA"/>
</dbReference>
<accession>A0A7G5FIA6</accession>
<dbReference type="RefSeq" id="WP_182387156.1">
    <property type="nucleotide sequence ID" value="NZ_CP059833.1"/>
</dbReference>
<reference evidence="1 2" key="1">
    <citation type="submission" date="2020-07" db="EMBL/GenBank/DDBJ databases">
        <title>non toxigenic Corynebacterium sp. nov from a clinical source.</title>
        <authorList>
            <person name="Bernier A.-M."/>
            <person name="Bernard K."/>
        </authorList>
    </citation>
    <scope>NUCLEOTIDE SEQUENCE [LARGE SCALE GENOMIC DNA]</scope>
    <source>
        <strain evidence="2">NML 93-0612</strain>
    </source>
</reference>
<gene>
    <name evidence="1" type="ORF">HW450_06530</name>
</gene>
<proteinExistence type="predicted"/>
<protein>
    <submittedName>
        <fullName evidence="1">Uncharacterized protein</fullName>
    </submittedName>
</protein>